<evidence type="ECO:0000256" key="3">
    <source>
        <dbReference type="ARBA" id="ARBA00023242"/>
    </source>
</evidence>
<comment type="subcellular location">
    <subcellularLocation>
        <location evidence="4 5">Nucleus</location>
    </subcellularLocation>
</comment>
<dbReference type="GO" id="GO:0003677">
    <property type="term" value="F:DNA binding"/>
    <property type="evidence" value="ECO:0007669"/>
    <property type="project" value="UniProtKB-UniRule"/>
</dbReference>
<dbReference type="AlphaFoldDB" id="A0A6S7IK49"/>
<evidence type="ECO:0000313" key="7">
    <source>
        <dbReference type="Proteomes" id="UP001152795"/>
    </source>
</evidence>
<dbReference type="Gene3D" id="1.10.10.60">
    <property type="entry name" value="Homeodomain-like"/>
    <property type="match status" value="1"/>
</dbReference>
<keyword evidence="2 4" id="KW-0371">Homeobox</keyword>
<comment type="caution">
    <text evidence="6">The sequence shown here is derived from an EMBL/GenBank/DDBJ whole genome shotgun (WGS) entry which is preliminary data.</text>
</comment>
<proteinExistence type="predicted"/>
<dbReference type="InterPro" id="IPR051662">
    <property type="entry name" value="H2.0_Homeobox_NeuralPatt"/>
</dbReference>
<dbReference type="InterPro" id="IPR017970">
    <property type="entry name" value="Homeobox_CS"/>
</dbReference>
<dbReference type="GO" id="GO:0000981">
    <property type="term" value="F:DNA-binding transcription factor activity, RNA polymerase II-specific"/>
    <property type="evidence" value="ECO:0007669"/>
    <property type="project" value="InterPro"/>
</dbReference>
<keyword evidence="1 4" id="KW-0238">DNA-binding</keyword>
<keyword evidence="7" id="KW-1185">Reference proteome</keyword>
<dbReference type="InterPro" id="IPR001356">
    <property type="entry name" value="HD"/>
</dbReference>
<protein>
    <submittedName>
        <fullName evidence="6">Homeobox dbx</fullName>
    </submittedName>
</protein>
<dbReference type="SMART" id="SM00389">
    <property type="entry name" value="HOX"/>
    <property type="match status" value="1"/>
</dbReference>
<dbReference type="PROSITE" id="PS00027">
    <property type="entry name" value="HOMEOBOX_1"/>
    <property type="match status" value="1"/>
</dbReference>
<evidence type="ECO:0000256" key="4">
    <source>
        <dbReference type="PROSITE-ProRule" id="PRU00108"/>
    </source>
</evidence>
<dbReference type="Proteomes" id="UP001152795">
    <property type="component" value="Unassembled WGS sequence"/>
</dbReference>
<accession>A0A6S7IK49</accession>
<dbReference type="CDD" id="cd00086">
    <property type="entry name" value="homeodomain"/>
    <property type="match status" value="1"/>
</dbReference>
<organism evidence="6 7">
    <name type="scientific">Paramuricea clavata</name>
    <name type="common">Red gorgonian</name>
    <name type="synonym">Violescent sea-whip</name>
    <dbReference type="NCBI Taxonomy" id="317549"/>
    <lineage>
        <taxon>Eukaryota</taxon>
        <taxon>Metazoa</taxon>
        <taxon>Cnidaria</taxon>
        <taxon>Anthozoa</taxon>
        <taxon>Octocorallia</taxon>
        <taxon>Malacalcyonacea</taxon>
        <taxon>Plexauridae</taxon>
        <taxon>Paramuricea</taxon>
    </lineage>
</organism>
<keyword evidence="3 4" id="KW-0539">Nucleus</keyword>
<dbReference type="PANTHER" id="PTHR24331">
    <property type="entry name" value="DBX"/>
    <property type="match status" value="1"/>
</dbReference>
<evidence type="ECO:0000313" key="6">
    <source>
        <dbReference type="EMBL" id="CAB4018056.1"/>
    </source>
</evidence>
<dbReference type="EMBL" id="CACRXK020009829">
    <property type="protein sequence ID" value="CAB4018056.1"/>
    <property type="molecule type" value="Genomic_DNA"/>
</dbReference>
<dbReference type="PROSITE" id="PS50071">
    <property type="entry name" value="HOMEOBOX_2"/>
    <property type="match status" value="1"/>
</dbReference>
<sequence length="173" mass="20074">MMDCTRPSSHQFKSFLIKDILGFANKEIPKGKNDNGTSQLKKESIREWDVLKKRKQCSSKEKTQCGKGTTNRAPFQNKQRQILEKHFQDSKYVTQKERKKIADEINLTDQQVKIWFQNRRTRWRKANGNKGLAKEGSLEDCKESVRAGQILSNFTEKLSIDCVSQLHKQLTGK</sequence>
<dbReference type="SUPFAM" id="SSF46689">
    <property type="entry name" value="Homeodomain-like"/>
    <property type="match status" value="1"/>
</dbReference>
<feature type="DNA-binding region" description="Homeobox" evidence="4">
    <location>
        <begin position="68"/>
        <end position="127"/>
    </location>
</feature>
<reference evidence="6" key="1">
    <citation type="submission" date="2020-04" db="EMBL/GenBank/DDBJ databases">
        <authorList>
            <person name="Alioto T."/>
            <person name="Alioto T."/>
            <person name="Gomez Garrido J."/>
        </authorList>
    </citation>
    <scope>NUCLEOTIDE SEQUENCE</scope>
    <source>
        <strain evidence="6">A484AB</strain>
    </source>
</reference>
<dbReference type="InterPro" id="IPR009057">
    <property type="entry name" value="Homeodomain-like_sf"/>
</dbReference>
<evidence type="ECO:0000256" key="1">
    <source>
        <dbReference type="ARBA" id="ARBA00023125"/>
    </source>
</evidence>
<dbReference type="Pfam" id="PF00046">
    <property type="entry name" value="Homeodomain"/>
    <property type="match status" value="1"/>
</dbReference>
<name>A0A6S7IK49_PARCT</name>
<dbReference type="OrthoDB" id="5971575at2759"/>
<evidence type="ECO:0000256" key="5">
    <source>
        <dbReference type="RuleBase" id="RU000682"/>
    </source>
</evidence>
<dbReference type="GO" id="GO:0005634">
    <property type="term" value="C:nucleus"/>
    <property type="evidence" value="ECO:0007669"/>
    <property type="project" value="UniProtKB-SubCell"/>
</dbReference>
<dbReference type="InterPro" id="IPR020479">
    <property type="entry name" value="HD_metazoa"/>
</dbReference>
<dbReference type="PANTHER" id="PTHR24331:SF0">
    <property type="entry name" value="DBX"/>
    <property type="match status" value="1"/>
</dbReference>
<dbReference type="PRINTS" id="PR00024">
    <property type="entry name" value="HOMEOBOX"/>
</dbReference>
<evidence type="ECO:0000256" key="2">
    <source>
        <dbReference type="ARBA" id="ARBA00023155"/>
    </source>
</evidence>
<gene>
    <name evidence="6" type="ORF">PACLA_8A021198</name>
</gene>